<dbReference type="RefSeq" id="XP_038052124.1">
    <property type="nucleotide sequence ID" value="XM_038196196.1"/>
</dbReference>
<dbReference type="OMA" id="MHGNLNE"/>
<dbReference type="GO" id="GO:0030133">
    <property type="term" value="C:transport vesicle"/>
    <property type="evidence" value="ECO:0007669"/>
    <property type="project" value="InterPro"/>
</dbReference>
<dbReference type="EnsemblMetazoa" id="XM_038196196.1">
    <property type="protein sequence ID" value="XP_038052124.1"/>
    <property type="gene ID" value="LOC119724895"/>
</dbReference>
<dbReference type="GO" id="GO:0031083">
    <property type="term" value="C:BLOC-1 complex"/>
    <property type="evidence" value="ECO:0007669"/>
    <property type="project" value="InterPro"/>
</dbReference>
<dbReference type="Proteomes" id="UP000887568">
    <property type="component" value="Unplaced"/>
</dbReference>
<reference evidence="4" key="1">
    <citation type="submission" date="2022-11" db="UniProtKB">
        <authorList>
            <consortium name="EnsemblMetazoa"/>
        </authorList>
    </citation>
    <scope>IDENTIFICATION</scope>
</reference>
<accession>A0A913ZLB9</accession>
<evidence type="ECO:0000256" key="1">
    <source>
        <dbReference type="ARBA" id="ARBA00010754"/>
    </source>
</evidence>
<dbReference type="PANTHER" id="PTHR31784">
    <property type="entry name" value="BIOGENESIS OF LYSOSOME-RELATED ORGANELLES COMPLEX 1 SUBUNIT 5"/>
    <property type="match status" value="1"/>
</dbReference>
<keyword evidence="5" id="KW-1185">Reference proteome</keyword>
<organism evidence="4 5">
    <name type="scientific">Patiria miniata</name>
    <name type="common">Bat star</name>
    <name type="synonym">Asterina miniata</name>
    <dbReference type="NCBI Taxonomy" id="46514"/>
    <lineage>
        <taxon>Eukaryota</taxon>
        <taxon>Metazoa</taxon>
        <taxon>Echinodermata</taxon>
        <taxon>Eleutherozoa</taxon>
        <taxon>Asterozoa</taxon>
        <taxon>Asteroidea</taxon>
        <taxon>Valvatacea</taxon>
        <taxon>Valvatida</taxon>
        <taxon>Asterinidae</taxon>
        <taxon>Patiria</taxon>
    </lineage>
</organism>
<evidence type="ECO:0000256" key="3">
    <source>
        <dbReference type="SAM" id="Coils"/>
    </source>
</evidence>
<feature type="coiled-coil region" evidence="3">
    <location>
        <begin position="117"/>
        <end position="148"/>
    </location>
</feature>
<proteinExistence type="inferred from homology"/>
<evidence type="ECO:0000256" key="2">
    <source>
        <dbReference type="ARBA" id="ARBA00019580"/>
    </source>
</evidence>
<dbReference type="AlphaFoldDB" id="A0A913ZLB9"/>
<evidence type="ECO:0000313" key="4">
    <source>
        <dbReference type="EnsemblMetazoa" id="XP_038052124.1"/>
    </source>
</evidence>
<dbReference type="PANTHER" id="PTHR31784:SF2">
    <property type="entry name" value="BIOGENESIS OF LYSOSOME-RELATED ORGANELLES COMPLEX 1 SUBUNIT 5"/>
    <property type="match status" value="1"/>
</dbReference>
<name>A0A913ZLB9_PATMI</name>
<dbReference type="GeneID" id="119724895"/>
<dbReference type="OrthoDB" id="18964at2759"/>
<evidence type="ECO:0000313" key="5">
    <source>
        <dbReference type="Proteomes" id="UP000887568"/>
    </source>
</evidence>
<feature type="coiled-coil region" evidence="3">
    <location>
        <begin position="32"/>
        <end position="92"/>
    </location>
</feature>
<protein>
    <recommendedName>
        <fullName evidence="2">Biogenesis of lysosome-related organelles complex 1 subunit 5</fullName>
    </recommendedName>
</protein>
<dbReference type="Pfam" id="PF14942">
    <property type="entry name" value="Muted"/>
    <property type="match status" value="1"/>
</dbReference>
<keyword evidence="3" id="KW-0175">Coiled coil</keyword>
<dbReference type="InterPro" id="IPR017243">
    <property type="entry name" value="Bloc1s5"/>
</dbReference>
<sequence>MVEAVIKDLGEIHARLLDHKPVVQGEIRFFIKEFEGKRNDREQKRLERINNQMKDLNEKVFPGCISLMDKHFQEAKEQLDVSNMMCRRLQKQEEDRLESKPLEKEKGKREEEWKAFLEQLNEQRHALDSEHQRKIQEIEDHYAKLKQTLNKQT</sequence>
<comment type="similarity">
    <text evidence="1">Belongs to the BLOC1S5 family.</text>
</comment>